<dbReference type="EMBL" id="CP072801">
    <property type="protein sequence ID" value="QTR46638.1"/>
    <property type="molecule type" value="Genomic_DNA"/>
</dbReference>
<name>A0ABX7WW76_9GAMM</name>
<evidence type="ECO:0000313" key="1">
    <source>
        <dbReference type="EMBL" id="QTR46638.1"/>
    </source>
</evidence>
<dbReference type="Proteomes" id="UP000672039">
    <property type="component" value="Chromosome"/>
</dbReference>
<accession>A0ABX7WW76</accession>
<evidence type="ECO:0000313" key="2">
    <source>
        <dbReference type="Proteomes" id="UP000672039"/>
    </source>
</evidence>
<sequence>MNRKRWLIVALVLPILALAGSAYLKSVQRNSGVAVTLPISGFDPRDLLSGHYLIYRVDYGVEAVCDKQQGQASVCLRPQRGLYPTDELPPDCTLFIHGRCDNGVFSAGIERFYIPEAYAQVLEAKVRDQQGELVLAVDMQGNAAIRDLLIGGKPWKAAVDGLD</sequence>
<proteinExistence type="predicted"/>
<protein>
    <submittedName>
        <fullName evidence="1">GDYXXLXY domain-containing protein</fullName>
    </submittedName>
</protein>
<dbReference type="Pfam" id="PF14345">
    <property type="entry name" value="GDYXXLXY"/>
    <property type="match status" value="1"/>
</dbReference>
<dbReference type="InterPro" id="IPR025833">
    <property type="entry name" value="GDYXXLXY"/>
</dbReference>
<reference evidence="1 2" key="1">
    <citation type="submission" date="2021-04" db="EMBL/GenBank/DDBJ databases">
        <title>Genomics, taxonomy and metabolism of representatives of sulfur bacteria of the genus Thiothrix: Thiothrix fructosivorans QT, Thiothrix unzii A1T and three new species, Thiothrix subterranea sp. nov., Thiothrix litoralis sp. nov. and 'Candidatus Thiothrix anitrata' sp. nov.</title>
        <authorList>
            <person name="Ravin N.V."/>
            <person name="Smolyakov D."/>
            <person name="Rudenko T.S."/>
            <person name="Mardanov A.V."/>
            <person name="Beletsky A.V."/>
            <person name="Markov N.D."/>
            <person name="Fomenkov A.I."/>
            <person name="Roberts R.J."/>
            <person name="Karnachuk O.V."/>
            <person name="Novikov A."/>
            <person name="Grabovich M.Y."/>
        </authorList>
    </citation>
    <scope>NUCLEOTIDE SEQUENCE [LARGE SCALE GENOMIC DNA]</scope>
    <source>
        <strain evidence="1 2">AS</strain>
    </source>
</reference>
<gene>
    <name evidence="1" type="ORF">J9253_01380</name>
</gene>
<dbReference type="RefSeq" id="WP_210222968.1">
    <property type="nucleotide sequence ID" value="NZ_CP072801.1"/>
</dbReference>
<keyword evidence="2" id="KW-1185">Reference proteome</keyword>
<organism evidence="1 2">
    <name type="scientific">Thiothrix litoralis</name>
    <dbReference type="NCBI Taxonomy" id="2891210"/>
    <lineage>
        <taxon>Bacteria</taxon>
        <taxon>Pseudomonadati</taxon>
        <taxon>Pseudomonadota</taxon>
        <taxon>Gammaproteobacteria</taxon>
        <taxon>Thiotrichales</taxon>
        <taxon>Thiotrichaceae</taxon>
        <taxon>Thiothrix</taxon>
    </lineage>
</organism>